<organism evidence="2 3">
    <name type="scientific">Reticulomyxa filosa</name>
    <dbReference type="NCBI Taxonomy" id="46433"/>
    <lineage>
        <taxon>Eukaryota</taxon>
        <taxon>Sar</taxon>
        <taxon>Rhizaria</taxon>
        <taxon>Retaria</taxon>
        <taxon>Foraminifera</taxon>
        <taxon>Monothalamids</taxon>
        <taxon>Reticulomyxidae</taxon>
        <taxon>Reticulomyxa</taxon>
    </lineage>
</organism>
<gene>
    <name evidence="2" type="ORF">RFI_03456</name>
</gene>
<accession>X6P624</accession>
<proteinExistence type="predicted"/>
<dbReference type="Proteomes" id="UP000023152">
    <property type="component" value="Unassembled WGS sequence"/>
</dbReference>
<feature type="compositionally biased region" description="Low complexity" evidence="1">
    <location>
        <begin position="41"/>
        <end position="50"/>
    </location>
</feature>
<keyword evidence="3" id="KW-1185">Reference proteome</keyword>
<sequence length="256" mass="29537">MSVMQERESTLMMEELSNTQDQESVMQKLADIGERVKDSSLSKSRLSTNSKESKNVADNKEQDIASIQAKGNVVYKKHIQQESKALEVDRDKLSLKEQLSILQKQVKELINLNIKQSEPYAVPILSERPYVGRTSIVDSYDLYLNDKTAFSTFLIEMEIIFRVGEDNSCIGKQLTICQITFMHDMMIAQNLNNFDEMMSWMCKLFGGKNFVVERIADLLHSTVKFGECTEDILLRWRQTRLSLKFGLDYQFNAMFP</sequence>
<evidence type="ECO:0000256" key="1">
    <source>
        <dbReference type="SAM" id="MobiDB-lite"/>
    </source>
</evidence>
<feature type="compositionally biased region" description="Polar residues" evidence="1">
    <location>
        <begin position="16"/>
        <end position="25"/>
    </location>
</feature>
<dbReference type="EMBL" id="ASPP01003234">
    <property type="protein sequence ID" value="ETO33646.1"/>
    <property type="molecule type" value="Genomic_DNA"/>
</dbReference>
<feature type="compositionally biased region" description="Basic and acidic residues" evidence="1">
    <location>
        <begin position="31"/>
        <end position="40"/>
    </location>
</feature>
<feature type="compositionally biased region" description="Basic and acidic residues" evidence="1">
    <location>
        <begin position="51"/>
        <end position="62"/>
    </location>
</feature>
<dbReference type="AlphaFoldDB" id="X6P624"/>
<feature type="region of interest" description="Disordered" evidence="1">
    <location>
        <begin position="1"/>
        <end position="62"/>
    </location>
</feature>
<protein>
    <submittedName>
        <fullName evidence="2">Uncharacterized protein</fullName>
    </submittedName>
</protein>
<evidence type="ECO:0000313" key="3">
    <source>
        <dbReference type="Proteomes" id="UP000023152"/>
    </source>
</evidence>
<name>X6P624_RETFI</name>
<evidence type="ECO:0000313" key="2">
    <source>
        <dbReference type="EMBL" id="ETO33646.1"/>
    </source>
</evidence>
<comment type="caution">
    <text evidence="2">The sequence shown here is derived from an EMBL/GenBank/DDBJ whole genome shotgun (WGS) entry which is preliminary data.</text>
</comment>
<reference evidence="2 3" key="1">
    <citation type="journal article" date="2013" name="Curr. Biol.">
        <title>The Genome of the Foraminiferan Reticulomyxa filosa.</title>
        <authorList>
            <person name="Glockner G."/>
            <person name="Hulsmann N."/>
            <person name="Schleicher M."/>
            <person name="Noegel A.A."/>
            <person name="Eichinger L."/>
            <person name="Gallinger C."/>
            <person name="Pawlowski J."/>
            <person name="Sierra R."/>
            <person name="Euteneuer U."/>
            <person name="Pillet L."/>
            <person name="Moustafa A."/>
            <person name="Platzer M."/>
            <person name="Groth M."/>
            <person name="Szafranski K."/>
            <person name="Schliwa M."/>
        </authorList>
    </citation>
    <scope>NUCLEOTIDE SEQUENCE [LARGE SCALE GENOMIC DNA]</scope>
</reference>